<evidence type="ECO:0000313" key="3">
    <source>
        <dbReference type="EMBL" id="MFD0854642.1"/>
    </source>
</evidence>
<feature type="domain" description="HTH merR-type" evidence="2">
    <location>
        <begin position="3"/>
        <end position="73"/>
    </location>
</feature>
<proteinExistence type="predicted"/>
<reference evidence="4" key="1">
    <citation type="journal article" date="2019" name="Int. J. Syst. Evol. Microbiol.">
        <title>The Global Catalogue of Microorganisms (GCM) 10K type strain sequencing project: providing services to taxonomists for standard genome sequencing and annotation.</title>
        <authorList>
            <consortium name="The Broad Institute Genomics Platform"/>
            <consortium name="The Broad Institute Genome Sequencing Center for Infectious Disease"/>
            <person name="Wu L."/>
            <person name="Ma J."/>
        </authorList>
    </citation>
    <scope>NUCLEOTIDE SEQUENCE [LARGE SCALE GENOMIC DNA]</scope>
    <source>
        <strain evidence="4">JCM 31696</strain>
    </source>
</reference>
<dbReference type="PANTHER" id="PTHR30204:SF97">
    <property type="entry name" value="MERR FAMILY REGULATORY PROTEIN"/>
    <property type="match status" value="1"/>
</dbReference>
<gene>
    <name evidence="3" type="ORF">ACFQ07_20560</name>
</gene>
<dbReference type="InterPro" id="IPR000551">
    <property type="entry name" value="MerR-type_HTH_dom"/>
</dbReference>
<dbReference type="InterPro" id="IPR047057">
    <property type="entry name" value="MerR_fam"/>
</dbReference>
<dbReference type="Proteomes" id="UP001597083">
    <property type="component" value="Unassembled WGS sequence"/>
</dbReference>
<protein>
    <submittedName>
        <fullName evidence="3">Helix-turn-helix domain-containing protein</fullName>
    </submittedName>
</protein>
<dbReference type="EMBL" id="JBHTIR010003083">
    <property type="protein sequence ID" value="MFD0854642.1"/>
    <property type="molecule type" value="Genomic_DNA"/>
</dbReference>
<dbReference type="CDD" id="cd01107">
    <property type="entry name" value="HTH_BmrR"/>
    <property type="match status" value="1"/>
</dbReference>
<keyword evidence="1" id="KW-0238">DNA-binding</keyword>
<accession>A0ABW3CM15</accession>
<organism evidence="3 4">
    <name type="scientific">Actinomadura adrarensis</name>
    <dbReference type="NCBI Taxonomy" id="1819600"/>
    <lineage>
        <taxon>Bacteria</taxon>
        <taxon>Bacillati</taxon>
        <taxon>Actinomycetota</taxon>
        <taxon>Actinomycetes</taxon>
        <taxon>Streptosporangiales</taxon>
        <taxon>Thermomonosporaceae</taxon>
        <taxon>Actinomadura</taxon>
    </lineage>
</organism>
<feature type="non-terminal residue" evidence="3">
    <location>
        <position position="75"/>
    </location>
</feature>
<comment type="caution">
    <text evidence="3">The sequence shown here is derived from an EMBL/GenBank/DDBJ whole genome shotgun (WGS) entry which is preliminary data.</text>
</comment>
<dbReference type="Gene3D" id="1.10.1660.10">
    <property type="match status" value="1"/>
</dbReference>
<dbReference type="Pfam" id="PF13411">
    <property type="entry name" value="MerR_1"/>
    <property type="match status" value="1"/>
</dbReference>
<evidence type="ECO:0000313" key="4">
    <source>
        <dbReference type="Proteomes" id="UP001597083"/>
    </source>
</evidence>
<dbReference type="InterPro" id="IPR009061">
    <property type="entry name" value="DNA-bd_dom_put_sf"/>
</dbReference>
<dbReference type="PROSITE" id="PS00552">
    <property type="entry name" value="HTH_MERR_1"/>
    <property type="match status" value="1"/>
</dbReference>
<evidence type="ECO:0000256" key="1">
    <source>
        <dbReference type="ARBA" id="ARBA00023125"/>
    </source>
</evidence>
<name>A0ABW3CM15_9ACTN</name>
<dbReference type="SUPFAM" id="SSF46955">
    <property type="entry name" value="Putative DNA-binding domain"/>
    <property type="match status" value="1"/>
</dbReference>
<dbReference type="PROSITE" id="PS50937">
    <property type="entry name" value="HTH_MERR_2"/>
    <property type="match status" value="1"/>
</dbReference>
<dbReference type="PANTHER" id="PTHR30204">
    <property type="entry name" value="REDOX-CYCLING DRUG-SENSING TRANSCRIPTIONAL ACTIVATOR SOXR"/>
    <property type="match status" value="1"/>
</dbReference>
<keyword evidence="4" id="KW-1185">Reference proteome</keyword>
<evidence type="ECO:0000259" key="2">
    <source>
        <dbReference type="PROSITE" id="PS50937"/>
    </source>
</evidence>
<sequence>MGLWTIGAFARASRLSPKALRLYDDLGLLPPAHVDPSTGYRFYDPSQLERARLVAWLRRLGMPLARIWHVCELDA</sequence>
<dbReference type="SMART" id="SM00422">
    <property type="entry name" value="HTH_MERR"/>
    <property type="match status" value="1"/>
</dbReference>